<dbReference type="NCBIfam" id="TIGR00494">
    <property type="entry name" value="crcB"/>
    <property type="match status" value="1"/>
</dbReference>
<keyword evidence="8 12" id="KW-0472">Membrane</keyword>
<dbReference type="Pfam" id="PF02537">
    <property type="entry name" value="CRCB"/>
    <property type="match status" value="1"/>
</dbReference>
<dbReference type="PANTHER" id="PTHR28259">
    <property type="entry name" value="FLUORIDE EXPORT PROTEIN 1-RELATED"/>
    <property type="match status" value="1"/>
</dbReference>
<sequence length="124" mass="12875">MTPLLQVALGGAIGASARYLTGIGMMRLLGRGFPWGTMTVNFLGSFLMGVLVVVLAEKSGNRFAPLLMTGVLGGFTTYSAFSLDAITIYERGQFGLAALYVFGTLALALGGIALGLTVARGFFA</sequence>
<reference evidence="13 14" key="1">
    <citation type="submission" date="2017-03" db="EMBL/GenBank/DDBJ databases">
        <authorList>
            <person name="Afonso C.L."/>
            <person name="Miller P.J."/>
            <person name="Scott M.A."/>
            <person name="Spackman E."/>
            <person name="Goraichik I."/>
            <person name="Dimitrov K.M."/>
            <person name="Suarez D.L."/>
            <person name="Swayne D.E."/>
        </authorList>
    </citation>
    <scope>NUCLEOTIDE SEQUENCE [LARGE SCALE GENOMIC DNA]</scope>
    <source>
        <strain evidence="13 14">CECT 7971</strain>
    </source>
</reference>
<dbReference type="EMBL" id="FWFW01000003">
    <property type="protein sequence ID" value="SLN33357.1"/>
    <property type="molecule type" value="Genomic_DNA"/>
</dbReference>
<dbReference type="GO" id="GO:0140114">
    <property type="term" value="P:cellular detoxification of fluoride"/>
    <property type="evidence" value="ECO:0007669"/>
    <property type="project" value="UniProtKB-UniRule"/>
</dbReference>
<dbReference type="AlphaFoldDB" id="A0A1Y5S9X3"/>
<keyword evidence="9 12" id="KW-0407">Ion channel</keyword>
<evidence type="ECO:0000256" key="6">
    <source>
        <dbReference type="ARBA" id="ARBA00023053"/>
    </source>
</evidence>
<dbReference type="GO" id="GO:0046872">
    <property type="term" value="F:metal ion binding"/>
    <property type="evidence" value="ECO:0007669"/>
    <property type="project" value="UniProtKB-KW"/>
</dbReference>
<comment type="subcellular location">
    <subcellularLocation>
        <location evidence="1 12">Cell membrane</location>
        <topology evidence="1 12">Multi-pass membrane protein</topology>
    </subcellularLocation>
</comment>
<keyword evidence="12" id="KW-0813">Transport</keyword>
<feature type="transmembrane region" description="Helical" evidence="12">
    <location>
        <begin position="33"/>
        <end position="56"/>
    </location>
</feature>
<evidence type="ECO:0000256" key="3">
    <source>
        <dbReference type="ARBA" id="ARBA00022519"/>
    </source>
</evidence>
<dbReference type="NCBIfam" id="NF010805">
    <property type="entry name" value="PRK14209.1"/>
    <property type="match status" value="1"/>
</dbReference>
<organism evidence="13 14">
    <name type="scientific">Pacificibacter marinus</name>
    <dbReference type="NCBI Taxonomy" id="658057"/>
    <lineage>
        <taxon>Bacteria</taxon>
        <taxon>Pseudomonadati</taxon>
        <taxon>Pseudomonadota</taxon>
        <taxon>Alphaproteobacteria</taxon>
        <taxon>Rhodobacterales</taxon>
        <taxon>Roseobacteraceae</taxon>
        <taxon>Pacificibacter</taxon>
    </lineage>
</organism>
<dbReference type="Proteomes" id="UP000193307">
    <property type="component" value="Unassembled WGS sequence"/>
</dbReference>
<evidence type="ECO:0000313" key="13">
    <source>
        <dbReference type="EMBL" id="SLN33357.1"/>
    </source>
</evidence>
<keyword evidence="3" id="KW-0997">Cell inner membrane</keyword>
<keyword evidence="6 12" id="KW-0915">Sodium</keyword>
<evidence type="ECO:0000256" key="5">
    <source>
        <dbReference type="ARBA" id="ARBA00022989"/>
    </source>
</evidence>
<keyword evidence="7 12" id="KW-0406">Ion transport</keyword>
<dbReference type="GO" id="GO:0062054">
    <property type="term" value="F:fluoride channel activity"/>
    <property type="evidence" value="ECO:0007669"/>
    <property type="project" value="UniProtKB-UniRule"/>
</dbReference>
<keyword evidence="4 12" id="KW-0812">Transmembrane</keyword>
<dbReference type="STRING" id="658057.SAMN04488032_106172"/>
<keyword evidence="14" id="KW-1185">Reference proteome</keyword>
<evidence type="ECO:0000256" key="10">
    <source>
        <dbReference type="ARBA" id="ARBA00035120"/>
    </source>
</evidence>
<dbReference type="HAMAP" id="MF_00454">
    <property type="entry name" value="FluC"/>
    <property type="match status" value="1"/>
</dbReference>
<comment type="catalytic activity">
    <reaction evidence="11">
        <text>fluoride(in) = fluoride(out)</text>
        <dbReference type="Rhea" id="RHEA:76159"/>
        <dbReference type="ChEBI" id="CHEBI:17051"/>
    </reaction>
    <physiologicalReaction direction="left-to-right" evidence="11">
        <dbReference type="Rhea" id="RHEA:76160"/>
    </physiologicalReaction>
</comment>
<feature type="transmembrane region" description="Helical" evidence="12">
    <location>
        <begin position="93"/>
        <end position="119"/>
    </location>
</feature>
<keyword evidence="2 12" id="KW-1003">Cell membrane</keyword>
<accession>A0A1Y5S9X3</accession>
<evidence type="ECO:0000256" key="9">
    <source>
        <dbReference type="ARBA" id="ARBA00023303"/>
    </source>
</evidence>
<comment type="similarity">
    <text evidence="10 12">Belongs to the fluoride channel Fluc/FEX (TC 1.A.43) family.</text>
</comment>
<dbReference type="InterPro" id="IPR003691">
    <property type="entry name" value="FluC"/>
</dbReference>
<evidence type="ECO:0000256" key="7">
    <source>
        <dbReference type="ARBA" id="ARBA00023065"/>
    </source>
</evidence>
<evidence type="ECO:0000256" key="1">
    <source>
        <dbReference type="ARBA" id="ARBA00004651"/>
    </source>
</evidence>
<gene>
    <name evidence="12 13" type="primary">crcB</name>
    <name evidence="12" type="synonym">fluC</name>
    <name evidence="13" type="ORF">PAM7971_01381</name>
</gene>
<proteinExistence type="inferred from homology"/>
<evidence type="ECO:0000256" key="12">
    <source>
        <dbReference type="HAMAP-Rule" id="MF_00454"/>
    </source>
</evidence>
<dbReference type="GO" id="GO:0005886">
    <property type="term" value="C:plasma membrane"/>
    <property type="evidence" value="ECO:0007669"/>
    <property type="project" value="UniProtKB-SubCell"/>
</dbReference>
<evidence type="ECO:0000313" key="14">
    <source>
        <dbReference type="Proteomes" id="UP000193307"/>
    </source>
</evidence>
<comment type="activity regulation">
    <text evidence="12">Na(+) is not transported, but it plays an essential structural role and its presence is essential for fluoride channel function.</text>
</comment>
<evidence type="ECO:0000256" key="4">
    <source>
        <dbReference type="ARBA" id="ARBA00022692"/>
    </source>
</evidence>
<feature type="binding site" evidence="12">
    <location>
        <position position="73"/>
    </location>
    <ligand>
        <name>Na(+)</name>
        <dbReference type="ChEBI" id="CHEBI:29101"/>
        <note>structural</note>
    </ligand>
</feature>
<protein>
    <recommendedName>
        <fullName evidence="12">Fluoride-specific ion channel FluC</fullName>
    </recommendedName>
</protein>
<comment type="function">
    <text evidence="12">Fluoride-specific ion channel. Important for reducing fluoride concentration in the cell, thus reducing its toxicity.</text>
</comment>
<feature type="binding site" evidence="12">
    <location>
        <position position="76"/>
    </location>
    <ligand>
        <name>Na(+)</name>
        <dbReference type="ChEBI" id="CHEBI:29101"/>
        <note>structural</note>
    </ligand>
</feature>
<keyword evidence="5 12" id="KW-1133">Transmembrane helix</keyword>
<evidence type="ECO:0000256" key="11">
    <source>
        <dbReference type="ARBA" id="ARBA00035585"/>
    </source>
</evidence>
<dbReference type="PANTHER" id="PTHR28259:SF1">
    <property type="entry name" value="FLUORIDE EXPORT PROTEIN 1-RELATED"/>
    <property type="match status" value="1"/>
</dbReference>
<name>A0A1Y5S9X3_9RHOB</name>
<feature type="transmembrane region" description="Helical" evidence="12">
    <location>
        <begin position="63"/>
        <end position="81"/>
    </location>
</feature>
<keyword evidence="12" id="KW-0479">Metal-binding</keyword>
<evidence type="ECO:0000256" key="8">
    <source>
        <dbReference type="ARBA" id="ARBA00023136"/>
    </source>
</evidence>
<evidence type="ECO:0000256" key="2">
    <source>
        <dbReference type="ARBA" id="ARBA00022475"/>
    </source>
</evidence>